<keyword evidence="2" id="KW-1185">Reference proteome</keyword>
<organism evidence="1 2">
    <name type="scientific">Paractinoplanes rhizophilus</name>
    <dbReference type="NCBI Taxonomy" id="1416877"/>
    <lineage>
        <taxon>Bacteria</taxon>
        <taxon>Bacillati</taxon>
        <taxon>Actinomycetota</taxon>
        <taxon>Actinomycetes</taxon>
        <taxon>Micromonosporales</taxon>
        <taxon>Micromonosporaceae</taxon>
        <taxon>Paractinoplanes</taxon>
    </lineage>
</organism>
<name>A0ABW2HNX5_9ACTN</name>
<comment type="caution">
    <text evidence="1">The sequence shown here is derived from an EMBL/GenBank/DDBJ whole genome shotgun (WGS) entry which is preliminary data.</text>
</comment>
<evidence type="ECO:0000313" key="1">
    <source>
        <dbReference type="EMBL" id="MFC7274777.1"/>
    </source>
</evidence>
<evidence type="ECO:0000313" key="2">
    <source>
        <dbReference type="Proteomes" id="UP001596548"/>
    </source>
</evidence>
<dbReference type="EMBL" id="JBHTBJ010000007">
    <property type="protein sequence ID" value="MFC7274777.1"/>
    <property type="molecule type" value="Genomic_DNA"/>
</dbReference>
<dbReference type="Pfam" id="PF11017">
    <property type="entry name" value="DUF2855"/>
    <property type="match status" value="1"/>
</dbReference>
<proteinExistence type="predicted"/>
<accession>A0ABW2HNX5</accession>
<protein>
    <submittedName>
        <fullName evidence="1">DUF2855 family protein</fullName>
    </submittedName>
</protein>
<dbReference type="Proteomes" id="UP001596548">
    <property type="component" value="Unassembled WGS sequence"/>
</dbReference>
<dbReference type="InterPro" id="IPR021276">
    <property type="entry name" value="DUF2855"/>
</dbReference>
<reference evidence="2" key="1">
    <citation type="journal article" date="2019" name="Int. J. Syst. Evol. Microbiol.">
        <title>The Global Catalogue of Microorganisms (GCM) 10K type strain sequencing project: providing services to taxonomists for standard genome sequencing and annotation.</title>
        <authorList>
            <consortium name="The Broad Institute Genomics Platform"/>
            <consortium name="The Broad Institute Genome Sequencing Center for Infectious Disease"/>
            <person name="Wu L."/>
            <person name="Ma J."/>
        </authorList>
    </citation>
    <scope>NUCLEOTIDE SEQUENCE [LARGE SCALE GENOMIC DNA]</scope>
    <source>
        <strain evidence="2">XZYJT-10</strain>
    </source>
</reference>
<gene>
    <name evidence="1" type="ORF">ACFQS1_12345</name>
</gene>
<dbReference type="RefSeq" id="WP_378967129.1">
    <property type="nucleotide sequence ID" value="NZ_JBHTBJ010000007.1"/>
</dbReference>
<sequence length="356" mass="38560">MDLSYWTFAVARDDLARTTLVSGDLPAPAEGEAVLRVDRVGLTANNITYAVLGDAMRYWEFFPPAPRGLDPSWGLPPVWGFADVVASSVPGVIEGRRFYGYLPPAAFLVVRPARVDQAGFHDAAAHRAALPSPYNSYRSTAGDPAYRHDQEDLAILLRPLFFTSFMLADYLADNAYFGASVLAFSSASAKTAFAAAMELHGRGPRLVGLTSPANVAFTRSLGCYDAVLPYAEVASLGADPTLYLDFSGTPGLRASVRDHLGAGLVRDIAVGLTNQVPNVDAADELFFAPTQMRKRRHDWGRAELDRRFAEAWHRFAPEAAARLEIQVGAGPKALRDAWLDVLAGRVPPATGRIIQL</sequence>